<keyword evidence="4 10" id="KW-0378">Hydrolase</keyword>
<feature type="transmembrane region" description="Helical" evidence="8">
    <location>
        <begin position="21"/>
        <end position="46"/>
    </location>
</feature>
<organism evidence="10 11">
    <name type="scientific">Parvularcula dongshanensis</name>
    <dbReference type="NCBI Taxonomy" id="1173995"/>
    <lineage>
        <taxon>Bacteria</taxon>
        <taxon>Pseudomonadati</taxon>
        <taxon>Pseudomonadota</taxon>
        <taxon>Alphaproteobacteria</taxon>
        <taxon>Parvularculales</taxon>
        <taxon>Parvularculaceae</taxon>
        <taxon>Parvularcula</taxon>
    </lineage>
</organism>
<dbReference type="NCBIfam" id="TIGR00705">
    <property type="entry name" value="SppA_67K"/>
    <property type="match status" value="1"/>
</dbReference>
<evidence type="ECO:0000313" key="10">
    <source>
        <dbReference type="EMBL" id="MBB4657865.1"/>
    </source>
</evidence>
<dbReference type="InterPro" id="IPR004635">
    <property type="entry name" value="Pept_S49_SppA"/>
</dbReference>
<protein>
    <submittedName>
        <fullName evidence="10">Protease-4</fullName>
        <ecNumber evidence="10">3.4.21.-</ecNumber>
    </submittedName>
</protein>
<dbReference type="Pfam" id="PF01343">
    <property type="entry name" value="Peptidase_S49"/>
    <property type="match status" value="2"/>
</dbReference>
<evidence type="ECO:0000256" key="4">
    <source>
        <dbReference type="ARBA" id="ARBA00022801"/>
    </source>
</evidence>
<keyword evidence="8" id="KW-0812">Transmembrane</keyword>
<dbReference type="InterPro" id="IPR047272">
    <property type="entry name" value="S49_SppA_C"/>
</dbReference>
<dbReference type="PIRSF" id="PIRSF001217">
    <property type="entry name" value="Protease_4_SppA"/>
    <property type="match status" value="1"/>
</dbReference>
<dbReference type="CDD" id="cd07023">
    <property type="entry name" value="S49_Sppa_N_C"/>
    <property type="match status" value="1"/>
</dbReference>
<dbReference type="Gene3D" id="6.20.330.10">
    <property type="match status" value="1"/>
</dbReference>
<name>A0A840I0J8_9PROT</name>
<dbReference type="PANTHER" id="PTHR33209">
    <property type="entry name" value="PROTEASE 4"/>
    <property type="match status" value="1"/>
</dbReference>
<comment type="similarity">
    <text evidence="2">Belongs to the peptidase S49 family.</text>
</comment>
<evidence type="ECO:0000256" key="7">
    <source>
        <dbReference type="PIRSR" id="PIRSR001217-1"/>
    </source>
</evidence>
<comment type="subcellular location">
    <subcellularLocation>
        <location evidence="1">Membrane</location>
    </subcellularLocation>
</comment>
<comment type="caution">
    <text evidence="10">The sequence shown here is derived from an EMBL/GenBank/DDBJ whole genome shotgun (WGS) entry which is preliminary data.</text>
</comment>
<dbReference type="GO" id="GO:0008236">
    <property type="term" value="F:serine-type peptidase activity"/>
    <property type="evidence" value="ECO:0007669"/>
    <property type="project" value="UniProtKB-KW"/>
</dbReference>
<keyword evidence="6 8" id="KW-0472">Membrane</keyword>
<dbReference type="GO" id="GO:0006465">
    <property type="term" value="P:signal peptide processing"/>
    <property type="evidence" value="ECO:0007669"/>
    <property type="project" value="InterPro"/>
</dbReference>
<feature type="domain" description="Peptidase S49" evidence="9">
    <location>
        <begin position="405"/>
        <end position="557"/>
    </location>
</feature>
<evidence type="ECO:0000256" key="5">
    <source>
        <dbReference type="ARBA" id="ARBA00022825"/>
    </source>
</evidence>
<sequence>MTQVAERERMTVWSFLKNAAKVVIGLSLLVQSLLFILLLVVVFGLIGGVSQQMSGEKQAAMRIEDGVALVLNPDGVLSEQAPPSDPFQDALSQAFGGGGPGEVSVHDLIRVVRAAKEDSRIDALVLDLGKLYVPTIYASKAYDLADAIAEFRDSGKRVIAVADNYTQEQYLLASEADTVLMHDYGQVFVLGYGSYRTYYKSALDKLKVNSHVFRVGTFKSALEPYLRDDMSEPAKLANQAFLDVLWQRYTSTVEANRGLSSGTVNAFGQDMPRYLEAANGDMAQMAKDVGLVDEVMGRADQVAYLANIVGEDEELGFRQVDFQKYRAAMSDPADRPRVGNVAVVTASGAIVDGDERPGVAAGDAIAQQLREAREDENVKAVVLRVDSPGGSAFASEVMRDEVIALKEAGKPVVVSMGSLAASGGYWISAAADEIWASPTTITGSIGIFGYIPTLENTLADIGVNTDGVGTTPLSGFTAAGLGPLPDQAGQILQMSIEEGYDRFLTVVSEGRGLSKKAVDDVGQGRVWIGETAEGLGLVDKLGDLDDAISAAAERAELEDWDVVGMSREKSAFELFVEGLTGVGIKLGLVEAPKTELFGSRASHRGTMAQLTDAIRAEAEFQASFNDPNAIYARCVVCEAR</sequence>
<gene>
    <name evidence="10" type="ORF">GGQ59_000365</name>
</gene>
<dbReference type="Gene3D" id="3.90.226.10">
    <property type="entry name" value="2-enoyl-CoA Hydratase, Chain A, domain 1"/>
    <property type="match status" value="3"/>
</dbReference>
<dbReference type="InterPro" id="IPR047217">
    <property type="entry name" value="S49_SppA_67K_type_N"/>
</dbReference>
<dbReference type="InterPro" id="IPR029045">
    <property type="entry name" value="ClpP/crotonase-like_dom_sf"/>
</dbReference>
<dbReference type="InterPro" id="IPR004634">
    <property type="entry name" value="Pept_S49_pIV"/>
</dbReference>
<dbReference type="EMBL" id="JACHOB010000001">
    <property type="protein sequence ID" value="MBB4657865.1"/>
    <property type="molecule type" value="Genomic_DNA"/>
</dbReference>
<feature type="domain" description="Peptidase S49" evidence="9">
    <location>
        <begin position="151"/>
        <end position="302"/>
    </location>
</feature>
<accession>A0A840I0J8</accession>
<keyword evidence="8" id="KW-1133">Transmembrane helix</keyword>
<dbReference type="InterPro" id="IPR002142">
    <property type="entry name" value="Peptidase_S49"/>
</dbReference>
<feature type="active site" description="Proton donor/acceptor" evidence="7">
    <location>
        <position position="219"/>
    </location>
</feature>
<evidence type="ECO:0000259" key="9">
    <source>
        <dbReference type="Pfam" id="PF01343"/>
    </source>
</evidence>
<dbReference type="PANTHER" id="PTHR33209:SF1">
    <property type="entry name" value="PEPTIDASE S49 DOMAIN-CONTAINING PROTEIN"/>
    <property type="match status" value="1"/>
</dbReference>
<evidence type="ECO:0000313" key="11">
    <source>
        <dbReference type="Proteomes" id="UP000563524"/>
    </source>
</evidence>
<evidence type="ECO:0000256" key="8">
    <source>
        <dbReference type="SAM" id="Phobius"/>
    </source>
</evidence>
<dbReference type="GO" id="GO:0016020">
    <property type="term" value="C:membrane"/>
    <property type="evidence" value="ECO:0007669"/>
    <property type="project" value="UniProtKB-SubCell"/>
</dbReference>
<proteinExistence type="inferred from homology"/>
<dbReference type="CDD" id="cd07018">
    <property type="entry name" value="S49_SppA_67K_type"/>
    <property type="match status" value="1"/>
</dbReference>
<evidence type="ECO:0000256" key="1">
    <source>
        <dbReference type="ARBA" id="ARBA00004370"/>
    </source>
</evidence>
<feature type="active site" description="Nucleophile" evidence="7">
    <location>
        <position position="422"/>
    </location>
</feature>
<evidence type="ECO:0000256" key="3">
    <source>
        <dbReference type="ARBA" id="ARBA00022670"/>
    </source>
</evidence>
<evidence type="ECO:0000256" key="2">
    <source>
        <dbReference type="ARBA" id="ARBA00008683"/>
    </source>
</evidence>
<keyword evidence="11" id="KW-1185">Reference proteome</keyword>
<dbReference type="NCBIfam" id="TIGR00706">
    <property type="entry name" value="SppA_dom"/>
    <property type="match status" value="1"/>
</dbReference>
<keyword evidence="5" id="KW-0720">Serine protease</keyword>
<dbReference type="Proteomes" id="UP000563524">
    <property type="component" value="Unassembled WGS sequence"/>
</dbReference>
<evidence type="ECO:0000256" key="6">
    <source>
        <dbReference type="ARBA" id="ARBA00023136"/>
    </source>
</evidence>
<dbReference type="EC" id="3.4.21.-" evidence="10"/>
<reference evidence="10 11" key="1">
    <citation type="submission" date="2020-08" db="EMBL/GenBank/DDBJ databases">
        <title>Genomic Encyclopedia of Type Strains, Phase IV (KMG-IV): sequencing the most valuable type-strain genomes for metagenomic binning, comparative biology and taxonomic classification.</title>
        <authorList>
            <person name="Goeker M."/>
        </authorList>
    </citation>
    <scope>NUCLEOTIDE SEQUENCE [LARGE SCALE GENOMIC DNA]</scope>
    <source>
        <strain evidence="10 11">DSM 102850</strain>
    </source>
</reference>
<dbReference type="AlphaFoldDB" id="A0A840I0J8"/>
<keyword evidence="3 10" id="KW-0645">Protease</keyword>
<dbReference type="SUPFAM" id="SSF52096">
    <property type="entry name" value="ClpP/crotonase"/>
    <property type="match status" value="2"/>
</dbReference>
<dbReference type="RefSeq" id="WP_183815288.1">
    <property type="nucleotide sequence ID" value="NZ_JACHOB010000001.1"/>
</dbReference>